<name>A0ABW5BNS9_9PROT</name>
<comment type="caution">
    <text evidence="2">The sequence shown here is derived from an EMBL/GenBank/DDBJ whole genome shotgun (WGS) entry which is preliminary data.</text>
</comment>
<evidence type="ECO:0000313" key="2">
    <source>
        <dbReference type="EMBL" id="MFD2206575.1"/>
    </source>
</evidence>
<gene>
    <name evidence="2" type="ORF">ACFSKO_13155</name>
</gene>
<evidence type="ECO:0000313" key="3">
    <source>
        <dbReference type="Proteomes" id="UP001597294"/>
    </source>
</evidence>
<sequence>MYQEFSSVSLQRLLNRRHTPRQSVFPGTKVQLTVFNTKYDCEILDLSFCGARLMLDTKLPIGSEIILSHEDCGQVLGIVKWNSQQEIGLELNPGVGRLLSRYGNRDANIKPSH</sequence>
<feature type="domain" description="PilZ" evidence="1">
    <location>
        <begin position="15"/>
        <end position="91"/>
    </location>
</feature>
<reference evidence="3" key="1">
    <citation type="journal article" date="2019" name="Int. J. Syst. Evol. Microbiol.">
        <title>The Global Catalogue of Microorganisms (GCM) 10K type strain sequencing project: providing services to taxonomists for standard genome sequencing and annotation.</title>
        <authorList>
            <consortium name="The Broad Institute Genomics Platform"/>
            <consortium name="The Broad Institute Genome Sequencing Center for Infectious Disease"/>
            <person name="Wu L."/>
            <person name="Ma J."/>
        </authorList>
    </citation>
    <scope>NUCLEOTIDE SEQUENCE [LARGE SCALE GENOMIC DNA]</scope>
    <source>
        <strain evidence="3">CGMCC 4.7192</strain>
    </source>
</reference>
<dbReference type="RefSeq" id="WP_380252341.1">
    <property type="nucleotide sequence ID" value="NZ_JBHUII010000006.1"/>
</dbReference>
<dbReference type="Pfam" id="PF07238">
    <property type="entry name" value="PilZ"/>
    <property type="match status" value="1"/>
</dbReference>
<protein>
    <submittedName>
        <fullName evidence="2">PilZ domain-containing protein</fullName>
    </submittedName>
</protein>
<evidence type="ECO:0000259" key="1">
    <source>
        <dbReference type="Pfam" id="PF07238"/>
    </source>
</evidence>
<dbReference type="InterPro" id="IPR009875">
    <property type="entry name" value="PilZ_domain"/>
</dbReference>
<keyword evidence="3" id="KW-1185">Reference proteome</keyword>
<accession>A0ABW5BNS9</accession>
<proteinExistence type="predicted"/>
<dbReference type="EMBL" id="JBHUII010000006">
    <property type="protein sequence ID" value="MFD2206575.1"/>
    <property type="molecule type" value="Genomic_DNA"/>
</dbReference>
<organism evidence="2 3">
    <name type="scientific">Kiloniella antarctica</name>
    <dbReference type="NCBI Taxonomy" id="1550907"/>
    <lineage>
        <taxon>Bacteria</taxon>
        <taxon>Pseudomonadati</taxon>
        <taxon>Pseudomonadota</taxon>
        <taxon>Alphaproteobacteria</taxon>
        <taxon>Rhodospirillales</taxon>
        <taxon>Kiloniellaceae</taxon>
        <taxon>Kiloniella</taxon>
    </lineage>
</organism>
<dbReference type="Gene3D" id="2.40.10.220">
    <property type="entry name" value="predicted glycosyltransferase like domains"/>
    <property type="match status" value="1"/>
</dbReference>
<dbReference type="Proteomes" id="UP001597294">
    <property type="component" value="Unassembled WGS sequence"/>
</dbReference>
<dbReference type="SUPFAM" id="SSF141371">
    <property type="entry name" value="PilZ domain-like"/>
    <property type="match status" value="1"/>
</dbReference>